<dbReference type="EMBL" id="JAXUIC010000012">
    <property type="protein sequence ID" value="KAK4559749.1"/>
    <property type="molecule type" value="Genomic_DNA"/>
</dbReference>
<feature type="compositionally biased region" description="Polar residues" evidence="11">
    <location>
        <begin position="201"/>
        <end position="224"/>
    </location>
</feature>
<evidence type="ECO:0000256" key="10">
    <source>
        <dbReference type="RuleBase" id="RU369038"/>
    </source>
</evidence>
<dbReference type="PROSITE" id="PS00027">
    <property type="entry name" value="HOMEOBOX_1"/>
    <property type="match status" value="1"/>
</dbReference>
<dbReference type="InterPro" id="IPR017970">
    <property type="entry name" value="Homeobox_CS"/>
</dbReference>
<evidence type="ECO:0000256" key="1">
    <source>
        <dbReference type="ARBA" id="ARBA00004123"/>
    </source>
</evidence>
<dbReference type="SUPFAM" id="SSF46689">
    <property type="entry name" value="Homeodomain-like"/>
    <property type="match status" value="1"/>
</dbReference>
<dbReference type="Pfam" id="PF02183">
    <property type="entry name" value="HALZ"/>
    <property type="match status" value="1"/>
</dbReference>
<feature type="region of interest" description="Disordered" evidence="11">
    <location>
        <begin position="134"/>
        <end position="163"/>
    </location>
</feature>
<sequence length="224" mass="25591">MLAKEKVCIIIKKKKKCTLIAIESSHTMASKRKNKNMQRFNDEQIKLLEIMFKEESRPESRIKQKLANELGLHPRQVATWFQNRRARLKTKQIEREYSSLKASYDTLASNFESLKRDNQLLLLQLQKLKDMLDKQHGKNGTSSDSNSVKGDSTSESKEKPSILSESVNHNINKFIGDADCEDAECTEEETGVLNIAEPIDGSSTSSEDWCSFLDQSSGNSQWWE</sequence>
<keyword evidence="5 10" id="KW-0804">Transcription</keyword>
<proteinExistence type="inferred from homology"/>
<dbReference type="PANTHER" id="PTHR24326">
    <property type="entry name" value="HOMEOBOX-LEUCINE ZIPPER PROTEIN"/>
    <property type="match status" value="1"/>
</dbReference>
<comment type="function">
    <text evidence="10">Transcription factor.</text>
</comment>
<evidence type="ECO:0000313" key="14">
    <source>
        <dbReference type="Proteomes" id="UP001324115"/>
    </source>
</evidence>
<gene>
    <name evidence="13" type="ORF">RGQ29_008791</name>
</gene>
<dbReference type="InterPro" id="IPR001356">
    <property type="entry name" value="HD"/>
</dbReference>
<dbReference type="CDD" id="cd00086">
    <property type="entry name" value="homeodomain"/>
    <property type="match status" value="1"/>
</dbReference>
<protein>
    <recommendedName>
        <fullName evidence="10">Homeobox-leucine zipper protein</fullName>
    </recommendedName>
    <alternativeName>
        <fullName evidence="10">HD-ZIP protein</fullName>
    </alternativeName>
    <alternativeName>
        <fullName evidence="10">Homeodomain transcription factor</fullName>
    </alternativeName>
</protein>
<keyword evidence="14" id="KW-1185">Reference proteome</keyword>
<evidence type="ECO:0000256" key="6">
    <source>
        <dbReference type="ARBA" id="ARBA00023242"/>
    </source>
</evidence>
<evidence type="ECO:0000256" key="4">
    <source>
        <dbReference type="ARBA" id="ARBA00023155"/>
    </source>
</evidence>
<comment type="subcellular location">
    <subcellularLocation>
        <location evidence="1 8 9">Nucleus</location>
    </subcellularLocation>
</comment>
<keyword evidence="2 10" id="KW-0805">Transcription regulation</keyword>
<dbReference type="InterPro" id="IPR003106">
    <property type="entry name" value="Leu_zip_homeo"/>
</dbReference>
<organism evidence="13 14">
    <name type="scientific">Quercus rubra</name>
    <name type="common">Northern red oak</name>
    <name type="synonym">Quercus borealis</name>
    <dbReference type="NCBI Taxonomy" id="3512"/>
    <lineage>
        <taxon>Eukaryota</taxon>
        <taxon>Viridiplantae</taxon>
        <taxon>Streptophyta</taxon>
        <taxon>Embryophyta</taxon>
        <taxon>Tracheophyta</taxon>
        <taxon>Spermatophyta</taxon>
        <taxon>Magnoliopsida</taxon>
        <taxon>eudicotyledons</taxon>
        <taxon>Gunneridae</taxon>
        <taxon>Pentapetalae</taxon>
        <taxon>rosids</taxon>
        <taxon>fabids</taxon>
        <taxon>Fagales</taxon>
        <taxon>Fagaceae</taxon>
        <taxon>Quercus</taxon>
    </lineage>
</organism>
<evidence type="ECO:0000256" key="7">
    <source>
        <dbReference type="ARBA" id="ARBA00025748"/>
    </source>
</evidence>
<evidence type="ECO:0000256" key="5">
    <source>
        <dbReference type="ARBA" id="ARBA00023163"/>
    </source>
</evidence>
<reference evidence="13 14" key="1">
    <citation type="journal article" date="2023" name="G3 (Bethesda)">
        <title>A haplotype-resolved chromosome-scale genome for Quercus rubra L. provides insights into the genetics of adaptive traits for red oak species.</title>
        <authorList>
            <person name="Kapoor B."/>
            <person name="Jenkins J."/>
            <person name="Schmutz J."/>
            <person name="Zhebentyayeva T."/>
            <person name="Kuelheim C."/>
            <person name="Coggeshall M."/>
            <person name="Heim C."/>
            <person name="Lasky J.R."/>
            <person name="Leites L."/>
            <person name="Islam-Faridi N."/>
            <person name="Romero-Severson J."/>
            <person name="DeLeo V.L."/>
            <person name="Lucas S.M."/>
            <person name="Lazic D."/>
            <person name="Gailing O."/>
            <person name="Carlson J."/>
            <person name="Staton M."/>
        </authorList>
    </citation>
    <scope>NUCLEOTIDE SEQUENCE [LARGE SCALE GENOMIC DNA]</scope>
    <source>
        <strain evidence="13">Pseudo-F2</strain>
    </source>
</reference>
<dbReference type="Proteomes" id="UP001324115">
    <property type="component" value="Unassembled WGS sequence"/>
</dbReference>
<evidence type="ECO:0000256" key="3">
    <source>
        <dbReference type="ARBA" id="ARBA00023125"/>
    </source>
</evidence>
<comment type="caution">
    <text evidence="13">The sequence shown here is derived from an EMBL/GenBank/DDBJ whole genome shotgun (WGS) entry which is preliminary data.</text>
</comment>
<evidence type="ECO:0000259" key="12">
    <source>
        <dbReference type="PROSITE" id="PS50071"/>
    </source>
</evidence>
<comment type="similarity">
    <text evidence="7 10">Belongs to the HD-ZIP homeobox family. Class I subfamily.</text>
</comment>
<dbReference type="InterPro" id="IPR045224">
    <property type="entry name" value="HDZip_class_I_plant"/>
</dbReference>
<dbReference type="GO" id="GO:0005634">
    <property type="term" value="C:nucleus"/>
    <property type="evidence" value="ECO:0007669"/>
    <property type="project" value="UniProtKB-SubCell"/>
</dbReference>
<evidence type="ECO:0000313" key="13">
    <source>
        <dbReference type="EMBL" id="KAK4559749.1"/>
    </source>
</evidence>
<dbReference type="Gene3D" id="1.10.10.60">
    <property type="entry name" value="Homeodomain-like"/>
    <property type="match status" value="1"/>
</dbReference>
<feature type="region of interest" description="Disordered" evidence="11">
    <location>
        <begin position="185"/>
        <end position="224"/>
    </location>
</feature>
<keyword evidence="6 8" id="KW-0539">Nucleus</keyword>
<keyword evidence="3 8" id="KW-0238">DNA-binding</keyword>
<evidence type="ECO:0000256" key="9">
    <source>
        <dbReference type="RuleBase" id="RU000682"/>
    </source>
</evidence>
<dbReference type="SMART" id="SM00389">
    <property type="entry name" value="HOX"/>
    <property type="match status" value="1"/>
</dbReference>
<dbReference type="PROSITE" id="PS50071">
    <property type="entry name" value="HOMEOBOX_2"/>
    <property type="match status" value="1"/>
</dbReference>
<name>A0AAN7E179_QUERU</name>
<dbReference type="Pfam" id="PF00046">
    <property type="entry name" value="Homeodomain"/>
    <property type="match status" value="1"/>
</dbReference>
<feature type="domain" description="Homeobox" evidence="12">
    <location>
        <begin position="31"/>
        <end position="91"/>
    </location>
</feature>
<dbReference type="AlphaFoldDB" id="A0AAN7E179"/>
<keyword evidence="4 8" id="KW-0371">Homeobox</keyword>
<dbReference type="PANTHER" id="PTHR24326:SF552">
    <property type="entry name" value="HOMEOBOX-LEUCINE ZIPPER PROTEIN"/>
    <property type="match status" value="1"/>
</dbReference>
<evidence type="ECO:0000256" key="11">
    <source>
        <dbReference type="SAM" id="MobiDB-lite"/>
    </source>
</evidence>
<dbReference type="InterPro" id="IPR009057">
    <property type="entry name" value="Homeodomain-like_sf"/>
</dbReference>
<accession>A0AAN7E179</accession>
<evidence type="ECO:0000256" key="8">
    <source>
        <dbReference type="PROSITE-ProRule" id="PRU00108"/>
    </source>
</evidence>
<feature type="compositionally biased region" description="Polar residues" evidence="11">
    <location>
        <begin position="138"/>
        <end position="151"/>
    </location>
</feature>
<feature type="DNA-binding region" description="Homeobox" evidence="8">
    <location>
        <begin position="33"/>
        <end position="92"/>
    </location>
</feature>
<dbReference type="GO" id="GO:0000981">
    <property type="term" value="F:DNA-binding transcription factor activity, RNA polymerase II-specific"/>
    <property type="evidence" value="ECO:0007669"/>
    <property type="project" value="UniProtKB-UniRule"/>
</dbReference>
<evidence type="ECO:0000256" key="2">
    <source>
        <dbReference type="ARBA" id="ARBA00023015"/>
    </source>
</evidence>
<dbReference type="GO" id="GO:0045893">
    <property type="term" value="P:positive regulation of DNA-templated transcription"/>
    <property type="evidence" value="ECO:0007669"/>
    <property type="project" value="TreeGrafter"/>
</dbReference>
<dbReference type="GO" id="GO:0043565">
    <property type="term" value="F:sequence-specific DNA binding"/>
    <property type="evidence" value="ECO:0007669"/>
    <property type="project" value="InterPro"/>
</dbReference>